<reference evidence="1" key="1">
    <citation type="journal article" date="2020" name="Nature">
        <title>Giant virus diversity and host interactions through global metagenomics.</title>
        <authorList>
            <person name="Schulz F."/>
            <person name="Roux S."/>
            <person name="Paez-Espino D."/>
            <person name="Jungbluth S."/>
            <person name="Walsh D.A."/>
            <person name="Denef V.J."/>
            <person name="McMahon K.D."/>
            <person name="Konstantinidis K.T."/>
            <person name="Eloe-Fadrosh E.A."/>
            <person name="Kyrpides N.C."/>
            <person name="Woyke T."/>
        </authorList>
    </citation>
    <scope>NUCLEOTIDE SEQUENCE</scope>
    <source>
        <strain evidence="1">GVMAG-M-3300023179-150</strain>
    </source>
</reference>
<name>A0A6C0E6W5_9ZZZZ</name>
<organism evidence="1">
    <name type="scientific">viral metagenome</name>
    <dbReference type="NCBI Taxonomy" id="1070528"/>
    <lineage>
        <taxon>unclassified sequences</taxon>
        <taxon>metagenomes</taxon>
        <taxon>organismal metagenomes</taxon>
    </lineage>
</organism>
<proteinExistence type="predicted"/>
<evidence type="ECO:0000313" key="1">
    <source>
        <dbReference type="EMBL" id="QHT24518.1"/>
    </source>
</evidence>
<dbReference type="AlphaFoldDB" id="A0A6C0E6W5"/>
<protein>
    <submittedName>
        <fullName evidence="1">Uncharacterized protein</fullName>
    </submittedName>
</protein>
<sequence>MFIREYYPIFISENDKIRKRAYYYYINGWGNNQKINFERATKVQIKIDKWSQYIHNDSHYNMLRIHGKHYISGYIDDYDFGSDDEDPDPLERSNIYLCDDQSGDKIKRLYKSSKCCNHKEREGKYYFYYKRHTNPVPGLGPLCDDCLAELDENKIKDYDVMMANIINSEIYNTLNTII</sequence>
<dbReference type="EMBL" id="MN739746">
    <property type="protein sequence ID" value="QHT24518.1"/>
    <property type="molecule type" value="Genomic_DNA"/>
</dbReference>
<accession>A0A6C0E6W5</accession>